<protein>
    <submittedName>
        <fullName evidence="1">Uncharacterized protein</fullName>
    </submittedName>
</protein>
<gene>
    <name evidence="1" type="ORF">T03_12405</name>
</gene>
<dbReference type="EMBL" id="JYDI01000119">
    <property type="protein sequence ID" value="KRY51690.1"/>
    <property type="molecule type" value="Genomic_DNA"/>
</dbReference>
<accession>A0A0V1CQX4</accession>
<comment type="caution">
    <text evidence="1">The sequence shown here is derived from an EMBL/GenBank/DDBJ whole genome shotgun (WGS) entry which is preliminary data.</text>
</comment>
<dbReference type="AlphaFoldDB" id="A0A0V1CQX4"/>
<evidence type="ECO:0000313" key="2">
    <source>
        <dbReference type="Proteomes" id="UP000054653"/>
    </source>
</evidence>
<reference evidence="1 2" key="1">
    <citation type="submission" date="2015-01" db="EMBL/GenBank/DDBJ databases">
        <title>Evolution of Trichinella species and genotypes.</title>
        <authorList>
            <person name="Korhonen P.K."/>
            <person name="Edoardo P."/>
            <person name="Giuseppe L.R."/>
            <person name="Gasser R.B."/>
        </authorList>
    </citation>
    <scope>NUCLEOTIDE SEQUENCE [LARGE SCALE GENOMIC DNA]</scope>
    <source>
        <strain evidence="1">ISS120</strain>
    </source>
</reference>
<evidence type="ECO:0000313" key="1">
    <source>
        <dbReference type="EMBL" id="KRY51690.1"/>
    </source>
</evidence>
<keyword evidence="2" id="KW-1185">Reference proteome</keyword>
<organism evidence="1 2">
    <name type="scientific">Trichinella britovi</name>
    <name type="common">Parasitic roundworm</name>
    <dbReference type="NCBI Taxonomy" id="45882"/>
    <lineage>
        <taxon>Eukaryota</taxon>
        <taxon>Metazoa</taxon>
        <taxon>Ecdysozoa</taxon>
        <taxon>Nematoda</taxon>
        <taxon>Enoplea</taxon>
        <taxon>Dorylaimia</taxon>
        <taxon>Trichinellida</taxon>
        <taxon>Trichinellidae</taxon>
        <taxon>Trichinella</taxon>
    </lineage>
</organism>
<dbReference type="Proteomes" id="UP000054653">
    <property type="component" value="Unassembled WGS sequence"/>
</dbReference>
<proteinExistence type="predicted"/>
<name>A0A0V1CQX4_TRIBR</name>
<sequence>MLRFHHASKDPADMACVIDAPTINETIKTIMKNVFVASVFNTKRQTMLAVLNVCVEAVTESVQPIRCESQHKAYDVEDVPSDMYTFNKMALSRQIHGCSLIFTTSGRHILCDVPEYLYNSTCASDRFGPLFHIMIRGCLRIDSLYDIHHVYQQEAQSLVEKRHDADELIVNSKTTV</sequence>